<gene>
    <name evidence="1" type="ORF">RAK27_11975</name>
</gene>
<evidence type="ECO:0000313" key="2">
    <source>
        <dbReference type="Proteomes" id="UP001290462"/>
    </source>
</evidence>
<accession>A0AAW9JS90</accession>
<reference evidence="1" key="1">
    <citation type="submission" date="2023-08" db="EMBL/GenBank/DDBJ databases">
        <title>Genomic characterization of piscicolin 126 produced by Carnobacterium maltaromaticum CM22 strain isolated from salmon (Salmo salar).</title>
        <authorList>
            <person name="Gonzalez-Gragera E."/>
            <person name="Garcia-Lopez J.D."/>
            <person name="Teso-Perez C."/>
            <person name="Gimenez-Hernandez I."/>
            <person name="Peralta-Sanchez J.M."/>
            <person name="Valdivia E."/>
            <person name="Montalban-Lopez M."/>
            <person name="Martin-Platero A.M."/>
            <person name="Banos A."/>
            <person name="Martinez-Bueno M."/>
        </authorList>
    </citation>
    <scope>NUCLEOTIDE SEQUENCE</scope>
    <source>
        <strain evidence="1">CM22</strain>
    </source>
</reference>
<evidence type="ECO:0000313" key="1">
    <source>
        <dbReference type="EMBL" id="MDZ5759382.1"/>
    </source>
</evidence>
<comment type="caution">
    <text evidence="1">The sequence shown here is derived from an EMBL/GenBank/DDBJ whole genome shotgun (WGS) entry which is preliminary data.</text>
</comment>
<name>A0AAW9JS90_CARML</name>
<dbReference type="Proteomes" id="UP001290462">
    <property type="component" value="Unassembled WGS sequence"/>
</dbReference>
<sequence>MIDINESKEALKIAMELLKVSVKEEWDTEAFFTAMKMLTASQE</sequence>
<organism evidence="1 2">
    <name type="scientific">Carnobacterium maltaromaticum</name>
    <name type="common">Carnobacterium piscicola</name>
    <dbReference type="NCBI Taxonomy" id="2751"/>
    <lineage>
        <taxon>Bacteria</taxon>
        <taxon>Bacillati</taxon>
        <taxon>Bacillota</taxon>
        <taxon>Bacilli</taxon>
        <taxon>Lactobacillales</taxon>
        <taxon>Carnobacteriaceae</taxon>
        <taxon>Carnobacterium</taxon>
    </lineage>
</organism>
<dbReference type="AlphaFoldDB" id="A0AAW9JS90"/>
<proteinExistence type="predicted"/>
<dbReference type="RefSeq" id="WP_322809221.1">
    <property type="nucleotide sequence ID" value="NZ_JAVBVO010000003.1"/>
</dbReference>
<protein>
    <submittedName>
        <fullName evidence="1">Uncharacterized protein</fullName>
    </submittedName>
</protein>
<dbReference type="EMBL" id="JAVBVO010000003">
    <property type="protein sequence ID" value="MDZ5759382.1"/>
    <property type="molecule type" value="Genomic_DNA"/>
</dbReference>